<feature type="region of interest" description="Disordered" evidence="1">
    <location>
        <begin position="668"/>
        <end position="767"/>
    </location>
</feature>
<feature type="region of interest" description="Disordered" evidence="1">
    <location>
        <begin position="1386"/>
        <end position="1413"/>
    </location>
</feature>
<feature type="compositionally biased region" description="Low complexity" evidence="1">
    <location>
        <begin position="709"/>
        <end position="721"/>
    </location>
</feature>
<feature type="compositionally biased region" description="Basic and acidic residues" evidence="1">
    <location>
        <begin position="237"/>
        <end position="246"/>
    </location>
</feature>
<dbReference type="SUPFAM" id="SSF48208">
    <property type="entry name" value="Six-hairpin glycosidases"/>
    <property type="match status" value="1"/>
</dbReference>
<dbReference type="InterPro" id="IPR004888">
    <property type="entry name" value="Glycoside_hydrolase_63"/>
</dbReference>
<gene>
    <name evidence="3" type="ORF">UTRI_04762_B</name>
</gene>
<sequence length="1413" mass="157858">MASHLRKVFGSGRTKSSASGSSHGRLRSEDDQSSSNSNPSSPAPSLSKASSRIFGRSDRGASPSPAPSSPLPPTTPSKNTITTNTTNNNTNAAPSPSPRTASKPTTPQSQQLPPPPPAKNDKEATSTPSQVQSSTATPTAESAPSAAPVAAVATPAPAPSPAAATPTAASNSSDLAQSGGNTPTAREPDSSKSTDAAAVAAAAPAAPTSKMAEPAKPLSINIPANNQEAAQPAAAELPKKQPKSEARAANGSVADRDDLTPVGVSSKSSFHSRTNADQFRAEYHPDNASKYANPNHYSARPETYHRKSFSAASQGAPSQGEPTPAGSRRQSASEHDLGHRRGPTGNLSQAVDARSHGHHWMSAEDQRLQEDVDKKRHWKRWGPYLSERQWGTVREDYSANGDAWSHFPHESARSRTYRWGEDGLAGLSDNHCRMGLSLALWNGKDRMLKERLFGLANNEGNHGEDVKELYWYLDSTPTHSYMKMLYKYPQEPYPYELFVRESRNRSRDVAEFEITDTDLFDEDKYWDVFVEYAKDKDEENAISIRISAYNRGPEPADLHILPQLVFRNFWSWPKEEPAKPKMKQTGDYVIQADHPQLGRYHLYCSTSPAPSAPPAKRGQAPEPVSDEEVVPDLLFTENETNFERLYNGNNKNIYAKDAFHDHIVPAHRQEKDRPKSIEKTRKIKKTIVRQERRPIQRDPAAVAPKADGASAEAEPEAAAAEKQFGTVGPTEEQEYEVVDIEEEVEEEETYFEDPDESKPPRDYVNPNKEGTKAGAHYVFRQVPPFGGCAVVRMKLTPKTPSQDPAIDDDEQFDTTVENRRSEADEFYAKLISGPMSDDMKNVMRQALAGMLWNKQFYMFVQPEWLRGDPGQPAPPPERKHIRNHDWRHLHMEDILSMPDKWEYPFSAVWDSAFHCIPLAMVDPAFAKKQLDLFTREWYMKPDGALPAYEWNFSDVNPPVHAWATFRVFKIERKMYGREDLDFLERVFQKLLINFTWWVNRKDSSGSNVFEGGFLGLDNIGPFNRSEPLPTGGTLRQADGTAWMAFYALNMLNMALELAKHNPTYEDIASKFFEHFIFISDAMSFHDTSDEESTSLWSDKDGFYYDAIQWGPGNSQVIPVKSLVGLIPLYATLTIEPSALKRFPSFAKRMQWFLDNRPEMADRNIANMKVGGRGDRRLLSMVSRERLELILKRMLDENEFLSPHGVRSLSKDHQKNPFHVNVGGEDFGVGYWPGDSHSPMFGGNSNWRGPIWICVNFLLIESLQRFYQYYGDSFKVECPTGSGDYMHLGHVAEELSHRLLGIFLRDDQGRRANNGGIPMLDYAPEFRDLVHFYEFFHGDTGKGLGASHQCGWTGLIAYTIYSTGASYGLAQTPRTPKSTAAHYFDEHLTEDGRSEAGSVPYSSAYSRPPSPDEL</sequence>
<organism evidence="3 4">
    <name type="scientific">Ustilago trichophora</name>
    <dbReference type="NCBI Taxonomy" id="86804"/>
    <lineage>
        <taxon>Eukaryota</taxon>
        <taxon>Fungi</taxon>
        <taxon>Dikarya</taxon>
        <taxon>Basidiomycota</taxon>
        <taxon>Ustilaginomycotina</taxon>
        <taxon>Ustilaginomycetes</taxon>
        <taxon>Ustilaginales</taxon>
        <taxon>Ustilaginaceae</taxon>
        <taxon>Ustilago</taxon>
    </lineage>
</organism>
<feature type="domain" description="Mannosylglycerate hydrolase MGH1-like glycoside hydrolase" evidence="2">
    <location>
        <begin position="1180"/>
        <end position="1352"/>
    </location>
</feature>
<feature type="compositionally biased region" description="Polar residues" evidence="1">
    <location>
        <begin position="263"/>
        <end position="277"/>
    </location>
</feature>
<dbReference type="GO" id="GO:0004573">
    <property type="term" value="F:Glc3Man9GlcNAc2 oligosaccharide glucosidase activity"/>
    <property type="evidence" value="ECO:0007669"/>
    <property type="project" value="InterPro"/>
</dbReference>
<dbReference type="Proteomes" id="UP000324022">
    <property type="component" value="Unassembled WGS sequence"/>
</dbReference>
<feature type="compositionally biased region" description="Low complexity" evidence="1">
    <location>
        <begin position="76"/>
        <end position="94"/>
    </location>
</feature>
<dbReference type="EMBL" id="OOIN01000028">
    <property type="protein sequence ID" value="SPO29505.1"/>
    <property type="molecule type" value="Genomic_DNA"/>
</dbReference>
<keyword evidence="4" id="KW-1185">Reference proteome</keyword>
<evidence type="ECO:0000256" key="1">
    <source>
        <dbReference type="SAM" id="MobiDB-lite"/>
    </source>
</evidence>
<dbReference type="InterPro" id="IPR008928">
    <property type="entry name" value="6-hairpin_glycosidase_sf"/>
</dbReference>
<proteinExistence type="predicted"/>
<evidence type="ECO:0000313" key="4">
    <source>
        <dbReference type="Proteomes" id="UP000324022"/>
    </source>
</evidence>
<feature type="region of interest" description="Disordered" evidence="1">
    <location>
        <begin position="605"/>
        <end position="626"/>
    </location>
</feature>
<name>A0A5C3EHG5_9BASI</name>
<feature type="compositionally biased region" description="Basic and acidic residues" evidence="1">
    <location>
        <begin position="668"/>
        <end position="680"/>
    </location>
</feature>
<dbReference type="InterPro" id="IPR012341">
    <property type="entry name" value="6hp_glycosidase-like_sf"/>
</dbReference>
<dbReference type="OrthoDB" id="14419at2759"/>
<feature type="region of interest" description="Disordered" evidence="1">
    <location>
        <begin position="1"/>
        <end position="361"/>
    </location>
</feature>
<feature type="compositionally biased region" description="Acidic residues" evidence="1">
    <location>
        <begin position="731"/>
        <end position="755"/>
    </location>
</feature>
<feature type="compositionally biased region" description="Low complexity" evidence="1">
    <location>
        <begin position="196"/>
        <end position="207"/>
    </location>
</feature>
<feature type="compositionally biased region" description="Low complexity" evidence="1">
    <location>
        <begin position="223"/>
        <end position="236"/>
    </location>
</feature>
<feature type="compositionally biased region" description="Low complexity" evidence="1">
    <location>
        <begin position="133"/>
        <end position="173"/>
    </location>
</feature>
<feature type="compositionally biased region" description="Low complexity" evidence="1">
    <location>
        <begin position="10"/>
        <end position="23"/>
    </location>
</feature>
<reference evidence="3 4" key="1">
    <citation type="submission" date="2018-03" db="EMBL/GenBank/DDBJ databases">
        <authorList>
            <person name="Guldener U."/>
        </authorList>
    </citation>
    <scope>NUCLEOTIDE SEQUENCE [LARGE SCALE GENOMIC DNA]</scope>
    <source>
        <strain evidence="3 4">NBRC100155</strain>
    </source>
</reference>
<dbReference type="Pfam" id="PF22422">
    <property type="entry name" value="MGH1-like_GH"/>
    <property type="match status" value="2"/>
</dbReference>
<dbReference type="GO" id="GO:0009311">
    <property type="term" value="P:oligosaccharide metabolic process"/>
    <property type="evidence" value="ECO:0007669"/>
    <property type="project" value="InterPro"/>
</dbReference>
<dbReference type="PANTHER" id="PTHR10412">
    <property type="entry name" value="MANNOSYL-OLIGOSACCHARIDE GLUCOSIDASE"/>
    <property type="match status" value="1"/>
</dbReference>
<feature type="compositionally biased region" description="Polar residues" evidence="1">
    <location>
        <begin position="174"/>
        <end position="184"/>
    </location>
</feature>
<feature type="compositionally biased region" description="Polar residues" evidence="1">
    <location>
        <begin position="310"/>
        <end position="321"/>
    </location>
</feature>
<feature type="domain" description="Mannosylglycerate hydrolase MGH1-like glycoside hydrolase" evidence="2">
    <location>
        <begin position="903"/>
        <end position="1007"/>
    </location>
</feature>
<accession>A0A5C3EHG5</accession>
<evidence type="ECO:0000313" key="3">
    <source>
        <dbReference type="EMBL" id="SPO29505.1"/>
    </source>
</evidence>
<dbReference type="PANTHER" id="PTHR10412:SF10">
    <property type="entry name" value="GLYCOSYL HYDROLASE FAMILY 63 C-TERMINAL DOMAIN-CONTAINING PROTEIN"/>
    <property type="match status" value="1"/>
</dbReference>
<feature type="compositionally biased region" description="Low complexity" evidence="1">
    <location>
        <begin position="1397"/>
        <end position="1406"/>
    </location>
</feature>
<protein>
    <submittedName>
        <fullName evidence="3">Related to glucosidase I</fullName>
    </submittedName>
</protein>
<dbReference type="InterPro" id="IPR054491">
    <property type="entry name" value="MGH1-like_GH"/>
</dbReference>
<feature type="compositionally biased region" description="Low complexity" evidence="1">
    <location>
        <begin position="33"/>
        <end position="51"/>
    </location>
</feature>
<feature type="compositionally biased region" description="Pro residues" evidence="1">
    <location>
        <begin position="64"/>
        <end position="75"/>
    </location>
</feature>
<dbReference type="Gene3D" id="1.50.10.10">
    <property type="match status" value="1"/>
</dbReference>
<evidence type="ECO:0000259" key="2">
    <source>
        <dbReference type="Pfam" id="PF22422"/>
    </source>
</evidence>